<dbReference type="Proteomes" id="UP000692954">
    <property type="component" value="Unassembled WGS sequence"/>
</dbReference>
<comment type="caution">
    <text evidence="1">The sequence shown here is derived from an EMBL/GenBank/DDBJ whole genome shotgun (WGS) entry which is preliminary data.</text>
</comment>
<keyword evidence="2" id="KW-1185">Reference proteome</keyword>
<dbReference type="EMBL" id="CAJJDN010000122">
    <property type="protein sequence ID" value="CAD8119579.1"/>
    <property type="molecule type" value="Genomic_DNA"/>
</dbReference>
<name>A0A8S1QVJ9_9CILI</name>
<dbReference type="AlphaFoldDB" id="A0A8S1QVJ9"/>
<evidence type="ECO:0000313" key="1">
    <source>
        <dbReference type="EMBL" id="CAD8119579.1"/>
    </source>
</evidence>
<proteinExistence type="predicted"/>
<sequence>MFQKVQKSNSQKNLKQRFFKDFQLVSELKDIKYSQNEKIIAYEGNGYENAILKSQSKIQIDDIIEFKLKIISISGSLKIVVGNTQKGSTYFTFYGPQHQILQQIYLWGGETLQFILDMTEQSIQVGLGNQTIQKKDLREEWFPQALINDPSSEYYLYIGFSGCCIEILDE</sequence>
<evidence type="ECO:0000313" key="2">
    <source>
        <dbReference type="Proteomes" id="UP000692954"/>
    </source>
</evidence>
<accession>A0A8S1QVJ9</accession>
<protein>
    <submittedName>
        <fullName evidence="1">Uncharacterized protein</fullName>
    </submittedName>
</protein>
<gene>
    <name evidence="1" type="ORF">PSON_ATCC_30995.1.T1220001</name>
</gene>
<organism evidence="1 2">
    <name type="scientific">Paramecium sonneborni</name>
    <dbReference type="NCBI Taxonomy" id="65129"/>
    <lineage>
        <taxon>Eukaryota</taxon>
        <taxon>Sar</taxon>
        <taxon>Alveolata</taxon>
        <taxon>Ciliophora</taxon>
        <taxon>Intramacronucleata</taxon>
        <taxon>Oligohymenophorea</taxon>
        <taxon>Peniculida</taxon>
        <taxon>Parameciidae</taxon>
        <taxon>Paramecium</taxon>
    </lineage>
</organism>
<reference evidence="1" key="1">
    <citation type="submission" date="2021-01" db="EMBL/GenBank/DDBJ databases">
        <authorList>
            <consortium name="Genoscope - CEA"/>
            <person name="William W."/>
        </authorList>
    </citation>
    <scope>NUCLEOTIDE SEQUENCE</scope>
</reference>